<keyword evidence="2" id="KW-1185">Reference proteome</keyword>
<dbReference type="AlphaFoldDB" id="A0A8X6V971"/>
<sequence length="89" mass="10625">MKIRIENWAASIESLRSTGSRYESEFERERIPEETVWSTRHRGRSDFTERTRERSVTMRRHSECARQINSPEDRYIIRLAHIAPTCIST</sequence>
<comment type="caution">
    <text evidence="1">The sequence shown here is derived from an EMBL/GenBank/DDBJ whole genome shotgun (WGS) entry which is preliminary data.</text>
</comment>
<dbReference type="Proteomes" id="UP000887159">
    <property type="component" value="Unassembled WGS sequence"/>
</dbReference>
<evidence type="ECO:0000313" key="2">
    <source>
        <dbReference type="Proteomes" id="UP000887159"/>
    </source>
</evidence>
<evidence type="ECO:0000313" key="1">
    <source>
        <dbReference type="EMBL" id="GFY04024.1"/>
    </source>
</evidence>
<accession>A0A8X6V971</accession>
<gene>
    <name evidence="1" type="ORF">TNCV_1198021</name>
</gene>
<organism evidence="1 2">
    <name type="scientific">Trichonephila clavipes</name>
    <name type="common">Golden silk orbweaver</name>
    <name type="synonym">Nephila clavipes</name>
    <dbReference type="NCBI Taxonomy" id="2585209"/>
    <lineage>
        <taxon>Eukaryota</taxon>
        <taxon>Metazoa</taxon>
        <taxon>Ecdysozoa</taxon>
        <taxon>Arthropoda</taxon>
        <taxon>Chelicerata</taxon>
        <taxon>Arachnida</taxon>
        <taxon>Araneae</taxon>
        <taxon>Araneomorphae</taxon>
        <taxon>Entelegynae</taxon>
        <taxon>Araneoidea</taxon>
        <taxon>Nephilidae</taxon>
        <taxon>Trichonephila</taxon>
    </lineage>
</organism>
<dbReference type="EMBL" id="BMAU01021243">
    <property type="protein sequence ID" value="GFY04024.1"/>
    <property type="molecule type" value="Genomic_DNA"/>
</dbReference>
<reference evidence="1" key="1">
    <citation type="submission" date="2020-08" db="EMBL/GenBank/DDBJ databases">
        <title>Multicomponent nature underlies the extraordinary mechanical properties of spider dragline silk.</title>
        <authorList>
            <person name="Kono N."/>
            <person name="Nakamura H."/>
            <person name="Mori M."/>
            <person name="Yoshida Y."/>
            <person name="Ohtoshi R."/>
            <person name="Malay A.D."/>
            <person name="Moran D.A.P."/>
            <person name="Tomita M."/>
            <person name="Numata K."/>
            <person name="Arakawa K."/>
        </authorList>
    </citation>
    <scope>NUCLEOTIDE SEQUENCE</scope>
</reference>
<protein>
    <submittedName>
        <fullName evidence="1">Uncharacterized protein</fullName>
    </submittedName>
</protein>
<name>A0A8X6V971_TRICX</name>
<proteinExistence type="predicted"/>